<evidence type="ECO:0000313" key="18">
    <source>
        <dbReference type="EMBL" id="XAE42065.1"/>
    </source>
</evidence>
<feature type="region of interest" description="Disordered" evidence="14">
    <location>
        <begin position="33"/>
        <end position="86"/>
    </location>
</feature>
<evidence type="ECO:0000259" key="16">
    <source>
        <dbReference type="Pfam" id="PF00593"/>
    </source>
</evidence>
<sequence>MKSRLALSLSTVLAGLAIVPAVMLAGPDRAAAATPARPAPAHPAPAHPALAHPAPAHPPHRVSHPPRGARATPAAPAPQAESIAVFGHGSTRQMTSVTRTMMRQSVPGTSPLKVLSQLPGVFYQSADPFGAYEYSSQLFMRGFNQSQLGFTLDDIPLGDQQFNNYNGLSVTRAIISDNVSGVDVSQGAGAIDVASTSNLGGAIQIHSIDPSHTRGGTVGQTFGSNAATRTFVRLDSGDLNPSGTRFFVAYARTDMDLWKGHGYDYSDQVNAKLVQPLPRDSSLKLFFDWSSIQQFDYQDMTPNYLHTVGPNLANYYPDYTAAYQAALGHYPQAFLATNDPFDAAYYAGTANRVDYLGGLTLDENLTSDLDWKTTLYGHGDSGYSTWSTPYMPSPNGAPLSQRIQTPGIARGGFESAATWTLARHKLNAGVWYEYGRFTEGRYFTQAPLLGQGTLGNPTGGFPADQIFANAWQEVFTSNSFVFHLQDTFTVTRQLTVNAGFKSMAVWAGNRVPVQDAVLNGGLVAQGDLTASNAFLPQVSANWHFLPHHELFFDVSHNMRAFPQDGFGTNVSATPWTASQAAFQKTRNTLRPETDWVYEGGYRYTSPFLSALASLYRVNFSNRLQLITSQAGINPITAVQNVGGVTTNGAEASMTIRPLPGLSLYNSFSYAHSTYDQDVVTASGIEPTRSKLVPNYPSYMYKGNITYQWRKFDVHVDGNYISSRQLTYTNDLHVPGYFLANFGMRYNFGDAGVLRGVTASFNIYNLANKTYIATTNELGNNFVNTGYNYFLMGAPRQFFGTISANF</sequence>
<dbReference type="SUPFAM" id="SSF56935">
    <property type="entry name" value="Porins"/>
    <property type="match status" value="1"/>
</dbReference>
<reference evidence="18 19" key="1">
    <citation type="submission" date="2024-04" db="EMBL/GenBank/DDBJ databases">
        <title>Complete genome sequence of Nguyenibacter vanlangesis HBCM-1154, a strain capable of nitrogen fixation, IAA production, and phosphorus solubilization isolated from sugarcane soil.</title>
        <authorList>
            <person name="MY HANH P."/>
        </authorList>
    </citation>
    <scope>NUCLEOTIDE SEQUENCE [LARGE SCALE GENOMIC DNA]</scope>
    <source>
        <strain evidence="18 19">HBCM 1154</strain>
    </source>
</reference>
<feature type="domain" description="TonB-dependent receptor plug" evidence="17">
    <location>
        <begin position="91"/>
        <end position="200"/>
    </location>
</feature>
<keyword evidence="7" id="KW-0408">Iron</keyword>
<evidence type="ECO:0000256" key="6">
    <source>
        <dbReference type="ARBA" id="ARBA00022729"/>
    </source>
</evidence>
<keyword evidence="9 13" id="KW-0798">TonB box</keyword>
<dbReference type="PANTHER" id="PTHR32552">
    <property type="entry name" value="FERRICHROME IRON RECEPTOR-RELATED"/>
    <property type="match status" value="1"/>
</dbReference>
<keyword evidence="2 12" id="KW-0813">Transport</keyword>
<dbReference type="Proteomes" id="UP001449795">
    <property type="component" value="Chromosome"/>
</dbReference>
<keyword evidence="5 12" id="KW-0812">Transmembrane</keyword>
<keyword evidence="11 12" id="KW-0998">Cell outer membrane</keyword>
<evidence type="ECO:0000256" key="9">
    <source>
        <dbReference type="ARBA" id="ARBA00023077"/>
    </source>
</evidence>
<dbReference type="Pfam" id="PF00593">
    <property type="entry name" value="TonB_dep_Rec_b-barrel"/>
    <property type="match status" value="1"/>
</dbReference>
<evidence type="ECO:0000256" key="10">
    <source>
        <dbReference type="ARBA" id="ARBA00023136"/>
    </source>
</evidence>
<evidence type="ECO:0000259" key="17">
    <source>
        <dbReference type="Pfam" id="PF07715"/>
    </source>
</evidence>
<dbReference type="EMBL" id="CP152276">
    <property type="protein sequence ID" value="XAE42065.1"/>
    <property type="molecule type" value="Genomic_DNA"/>
</dbReference>
<evidence type="ECO:0000256" key="4">
    <source>
        <dbReference type="ARBA" id="ARBA00022496"/>
    </source>
</evidence>
<dbReference type="PANTHER" id="PTHR32552:SF89">
    <property type="entry name" value="CATECHOLATE SIDEROPHORE RECEPTOR FIU"/>
    <property type="match status" value="1"/>
</dbReference>
<feature type="compositionally biased region" description="Low complexity" evidence="14">
    <location>
        <begin position="65"/>
        <end position="78"/>
    </location>
</feature>
<dbReference type="Gene3D" id="2.170.130.10">
    <property type="entry name" value="TonB-dependent receptor, plug domain"/>
    <property type="match status" value="1"/>
</dbReference>
<keyword evidence="6 15" id="KW-0732">Signal</keyword>
<evidence type="ECO:0000256" key="15">
    <source>
        <dbReference type="SAM" id="SignalP"/>
    </source>
</evidence>
<dbReference type="PROSITE" id="PS52016">
    <property type="entry name" value="TONB_DEPENDENT_REC_3"/>
    <property type="match status" value="1"/>
</dbReference>
<evidence type="ECO:0000256" key="2">
    <source>
        <dbReference type="ARBA" id="ARBA00022448"/>
    </source>
</evidence>
<evidence type="ECO:0000256" key="12">
    <source>
        <dbReference type="PROSITE-ProRule" id="PRU01360"/>
    </source>
</evidence>
<dbReference type="InterPro" id="IPR036942">
    <property type="entry name" value="Beta-barrel_TonB_sf"/>
</dbReference>
<protein>
    <submittedName>
        <fullName evidence="18">TonB-dependent receptor</fullName>
    </submittedName>
</protein>
<evidence type="ECO:0000256" key="5">
    <source>
        <dbReference type="ARBA" id="ARBA00022692"/>
    </source>
</evidence>
<keyword evidence="4" id="KW-0410">Iron transport</keyword>
<dbReference type="Gene3D" id="2.40.170.20">
    <property type="entry name" value="TonB-dependent receptor, beta-barrel domain"/>
    <property type="match status" value="1"/>
</dbReference>
<keyword evidence="8" id="KW-0406">Ion transport</keyword>
<keyword evidence="10 12" id="KW-0472">Membrane</keyword>
<evidence type="ECO:0000256" key="14">
    <source>
        <dbReference type="SAM" id="MobiDB-lite"/>
    </source>
</evidence>
<evidence type="ECO:0000256" key="8">
    <source>
        <dbReference type="ARBA" id="ARBA00023065"/>
    </source>
</evidence>
<proteinExistence type="inferred from homology"/>
<feature type="domain" description="TonB-dependent receptor-like beta-barrel" evidence="16">
    <location>
        <begin position="311"/>
        <end position="765"/>
    </location>
</feature>
<feature type="signal peptide" evidence="15">
    <location>
        <begin position="1"/>
        <end position="25"/>
    </location>
</feature>
<accession>A0ABZ3D2X6</accession>
<gene>
    <name evidence="18" type="ORF">AAC691_17610</name>
</gene>
<evidence type="ECO:0000256" key="13">
    <source>
        <dbReference type="RuleBase" id="RU003357"/>
    </source>
</evidence>
<keyword evidence="3 12" id="KW-1134">Transmembrane beta strand</keyword>
<dbReference type="Pfam" id="PF07715">
    <property type="entry name" value="Plug"/>
    <property type="match status" value="1"/>
</dbReference>
<dbReference type="RefSeq" id="WP_342627869.1">
    <property type="nucleotide sequence ID" value="NZ_CP152276.1"/>
</dbReference>
<comment type="similarity">
    <text evidence="12 13">Belongs to the TonB-dependent receptor family.</text>
</comment>
<keyword evidence="18" id="KW-0675">Receptor</keyword>
<comment type="subcellular location">
    <subcellularLocation>
        <location evidence="1 12">Cell outer membrane</location>
        <topology evidence="1 12">Multi-pass membrane protein</topology>
    </subcellularLocation>
</comment>
<organism evidence="18 19">
    <name type="scientific">Nguyenibacter vanlangensis</name>
    <dbReference type="NCBI Taxonomy" id="1216886"/>
    <lineage>
        <taxon>Bacteria</taxon>
        <taxon>Pseudomonadati</taxon>
        <taxon>Pseudomonadota</taxon>
        <taxon>Alphaproteobacteria</taxon>
        <taxon>Acetobacterales</taxon>
        <taxon>Acetobacteraceae</taxon>
        <taxon>Nguyenibacter</taxon>
    </lineage>
</organism>
<name>A0ABZ3D2X6_9PROT</name>
<evidence type="ECO:0000256" key="3">
    <source>
        <dbReference type="ARBA" id="ARBA00022452"/>
    </source>
</evidence>
<keyword evidence="19" id="KW-1185">Reference proteome</keyword>
<dbReference type="InterPro" id="IPR037066">
    <property type="entry name" value="Plug_dom_sf"/>
</dbReference>
<evidence type="ECO:0000313" key="19">
    <source>
        <dbReference type="Proteomes" id="UP001449795"/>
    </source>
</evidence>
<evidence type="ECO:0000256" key="7">
    <source>
        <dbReference type="ARBA" id="ARBA00023004"/>
    </source>
</evidence>
<feature type="compositionally biased region" description="Pro residues" evidence="14">
    <location>
        <begin position="37"/>
        <end position="46"/>
    </location>
</feature>
<evidence type="ECO:0000256" key="1">
    <source>
        <dbReference type="ARBA" id="ARBA00004571"/>
    </source>
</evidence>
<dbReference type="InterPro" id="IPR012910">
    <property type="entry name" value="Plug_dom"/>
</dbReference>
<feature type="chain" id="PRO_5045742400" evidence="15">
    <location>
        <begin position="26"/>
        <end position="805"/>
    </location>
</feature>
<dbReference type="InterPro" id="IPR039426">
    <property type="entry name" value="TonB-dep_rcpt-like"/>
</dbReference>
<evidence type="ECO:0000256" key="11">
    <source>
        <dbReference type="ARBA" id="ARBA00023237"/>
    </source>
</evidence>
<dbReference type="InterPro" id="IPR000531">
    <property type="entry name" value="Beta-barrel_TonB"/>
</dbReference>